<feature type="compositionally biased region" description="Basic and acidic residues" evidence="7">
    <location>
        <begin position="529"/>
        <end position="544"/>
    </location>
</feature>
<evidence type="ECO:0000259" key="8">
    <source>
        <dbReference type="Pfam" id="PF08626"/>
    </source>
</evidence>
<dbReference type="PANTHER" id="PTHR17039:SF0">
    <property type="entry name" value="U3 SMALL NUCLEOLAR RIBONUCLEOPROTEIN PROTEIN MPP10"/>
    <property type="match status" value="1"/>
</dbReference>
<organism evidence="10 11">
    <name type="scientific">Rotaria socialis</name>
    <dbReference type="NCBI Taxonomy" id="392032"/>
    <lineage>
        <taxon>Eukaryota</taxon>
        <taxon>Metazoa</taxon>
        <taxon>Spiralia</taxon>
        <taxon>Gnathifera</taxon>
        <taxon>Rotifera</taxon>
        <taxon>Eurotatoria</taxon>
        <taxon>Bdelloidea</taxon>
        <taxon>Philodinida</taxon>
        <taxon>Philodinidae</taxon>
        <taxon>Rotaria</taxon>
    </lineage>
</organism>
<dbReference type="GO" id="GO:0034457">
    <property type="term" value="C:Mpp10 complex"/>
    <property type="evidence" value="ECO:0007669"/>
    <property type="project" value="InterPro"/>
</dbReference>
<feature type="compositionally biased region" description="Acidic residues" evidence="7">
    <location>
        <begin position="250"/>
        <end position="263"/>
    </location>
</feature>
<dbReference type="GO" id="GO:0032040">
    <property type="term" value="C:small-subunit processome"/>
    <property type="evidence" value="ECO:0007669"/>
    <property type="project" value="TreeGrafter"/>
</dbReference>
<dbReference type="PANTHER" id="PTHR17039">
    <property type="entry name" value="U3 SMALL NUCLEOLAR RIBONUCLEOPROTEIN PROTEIN MPP10"/>
    <property type="match status" value="1"/>
</dbReference>
<accession>A0A820SSI1</accession>
<dbReference type="Pfam" id="PF26251">
    <property type="entry name" value="TPR_TRAPPC9-Trs120"/>
    <property type="match status" value="1"/>
</dbReference>
<feature type="compositionally biased region" description="Basic and acidic residues" evidence="7">
    <location>
        <begin position="470"/>
        <end position="484"/>
    </location>
</feature>
<feature type="compositionally biased region" description="Basic residues" evidence="7">
    <location>
        <begin position="485"/>
        <end position="501"/>
    </location>
</feature>
<feature type="domain" description="Trs120/TRAPPC9 N-terminal" evidence="8">
    <location>
        <begin position="929"/>
        <end position="1097"/>
    </location>
</feature>
<dbReference type="Pfam" id="PF04006">
    <property type="entry name" value="Mpp10"/>
    <property type="match status" value="1"/>
</dbReference>
<evidence type="ECO:0000256" key="2">
    <source>
        <dbReference type="ARBA" id="ARBA00022517"/>
    </source>
</evidence>
<feature type="region of interest" description="Disordered" evidence="7">
    <location>
        <begin position="165"/>
        <end position="268"/>
    </location>
</feature>
<evidence type="ECO:0000256" key="7">
    <source>
        <dbReference type="SAM" id="MobiDB-lite"/>
    </source>
</evidence>
<comment type="subcellular location">
    <subcellularLocation>
        <location evidence="1">Nucleus</location>
        <location evidence="1">Nucleolus</location>
    </subcellularLocation>
</comment>
<feature type="domain" description="Trs120/TRAPPC9 TPR region" evidence="9">
    <location>
        <begin position="1193"/>
        <end position="1330"/>
    </location>
</feature>
<dbReference type="EMBL" id="CAJOBQ010001094">
    <property type="protein sequence ID" value="CAF4454525.1"/>
    <property type="molecule type" value="Genomic_DNA"/>
</dbReference>
<evidence type="ECO:0000256" key="5">
    <source>
        <dbReference type="ARBA" id="ARBA00023274"/>
    </source>
</evidence>
<dbReference type="InterPro" id="IPR058563">
    <property type="entry name" value="Trs120_TRAPPC9_N"/>
</dbReference>
<evidence type="ECO:0000313" key="10">
    <source>
        <dbReference type="EMBL" id="CAF4454525.1"/>
    </source>
</evidence>
<comment type="caution">
    <text evidence="10">The sequence shown here is derived from an EMBL/GenBank/DDBJ whole genome shotgun (WGS) entry which is preliminary data.</text>
</comment>
<name>A0A820SSI1_9BILA</name>
<evidence type="ECO:0000256" key="6">
    <source>
        <dbReference type="ARBA" id="ARBA00029455"/>
    </source>
</evidence>
<dbReference type="InterPro" id="IPR012173">
    <property type="entry name" value="Mpp10"/>
</dbReference>
<evidence type="ECO:0000259" key="9">
    <source>
        <dbReference type="Pfam" id="PF26251"/>
    </source>
</evidence>
<dbReference type="GO" id="GO:0006364">
    <property type="term" value="P:rRNA processing"/>
    <property type="evidence" value="ECO:0007669"/>
    <property type="project" value="UniProtKB-KW"/>
</dbReference>
<gene>
    <name evidence="10" type="ORF">TSG867_LOCUS17265</name>
</gene>
<keyword evidence="4" id="KW-0539">Nucleus</keyword>
<keyword evidence="2" id="KW-0690">Ribosome biogenesis</keyword>
<feature type="compositionally biased region" description="Polar residues" evidence="7">
    <location>
        <begin position="545"/>
        <end position="563"/>
    </location>
</feature>
<feature type="region of interest" description="Disordered" evidence="7">
    <location>
        <begin position="470"/>
        <end position="572"/>
    </location>
</feature>
<protein>
    <submittedName>
        <fullName evidence="10">Uncharacterized protein</fullName>
    </submittedName>
</protein>
<proteinExistence type="inferred from homology"/>
<keyword evidence="3" id="KW-0698">rRNA processing</keyword>
<dbReference type="Proteomes" id="UP000663862">
    <property type="component" value="Unassembled WGS sequence"/>
</dbReference>
<evidence type="ECO:0000256" key="4">
    <source>
        <dbReference type="ARBA" id="ARBA00023242"/>
    </source>
</evidence>
<comment type="similarity">
    <text evidence="6">Belongs to the MPP10 family.</text>
</comment>
<keyword evidence="5" id="KW-0687">Ribonucleoprotein</keyword>
<dbReference type="InterPro" id="IPR058564">
    <property type="entry name" value="TPR_TRAPPC9_Trs120"/>
</dbReference>
<feature type="compositionally biased region" description="Basic residues" evidence="7">
    <location>
        <begin position="519"/>
        <end position="528"/>
    </location>
</feature>
<evidence type="ECO:0000256" key="3">
    <source>
        <dbReference type="ARBA" id="ARBA00022552"/>
    </source>
</evidence>
<dbReference type="GO" id="GO:0005732">
    <property type="term" value="C:sno(s)RNA-containing ribonucleoprotein complex"/>
    <property type="evidence" value="ECO:0007669"/>
    <property type="project" value="InterPro"/>
</dbReference>
<evidence type="ECO:0000313" key="11">
    <source>
        <dbReference type="Proteomes" id="UP000663862"/>
    </source>
</evidence>
<feature type="compositionally biased region" description="Acidic residues" evidence="7">
    <location>
        <begin position="180"/>
        <end position="214"/>
    </location>
</feature>
<reference evidence="10" key="1">
    <citation type="submission" date="2021-02" db="EMBL/GenBank/DDBJ databases">
        <authorList>
            <person name="Nowell W R."/>
        </authorList>
    </citation>
    <scope>NUCLEOTIDE SEQUENCE</scope>
</reference>
<dbReference type="Pfam" id="PF08626">
    <property type="entry name" value="TRAPPC9-Trs120"/>
    <property type="match status" value="1"/>
</dbReference>
<evidence type="ECO:0000256" key="1">
    <source>
        <dbReference type="ARBA" id="ARBA00004604"/>
    </source>
</evidence>
<sequence length="1847" mass="214413">MVNLPVSKSNEQHNDDLIFSHLSKIEDFIITDKQRSETFANYVKHFSDLKCALLPSSFNTVTPLSVHVHGFESEQIYQQLKSINENRFKPFLAAILKSKTKQKTFGNLLRPPSPEKPSSIEENIELGENNDDQEDISKSLNKTPKKKKKSVTFFDSHALNKFLDEQDIQEISKSNRKPSEDDDLEFDDDDDDDEENGGLSLEEEKEDLTYDEFFDPPAETKQKKKSKQEKIEIENDPIDFEENGRRQQQQEEEDDEDDEEDINLENKSDFEKQQIYLKRQIKYIEKDMLSAKPWQLAGETDGHKRPENSLLEEYLQYDRTTRLAPVITNETTDSIEDLIKQRIRDRVFDDVERKKKPTDTEAQAYKKEIVLEHEKSKMSLAQVYEQEYLKKQTNDKTEKKDERHEAIRQMMQNLFVDLDALSNFRFTPKPPVPEVTIVNNLPAILIEEVVPTTVSDSALLAPEEVHLRPKGDIKADSERTDTDKKHARRLLKHKLKLKSKATPKATNPEEEEKEEKRTLLKKLGKMKNVRIEKTDKNRSSEKTGRSSTKFFQQLQQSTLTNPTTKRRHSDQTTVTDSKRYFFGYEQLDDNEELNDQEGSYNSLANHFIKLLIIEIQLTFIYCAAALVSTRTLNITHITRMKLKRWIIESFYAPSTIYCFCVLKKQKVNLTETNMFRQFFDTSFTDYRQVRVVLQELPDNPLKESSPDFQRFSTSIFNHKNYTFEHFKVEYCYVKRSLTVTEAHFNEIQLYRRPFGFIFFTVCHTSEELRIVLEEFFKIKQREKDACTHLFVRYRTKNSEDEDDDDDDDDEASIDDKLNIATNDETSSEYIASARPSFSSIASSDGYHSLSQPASLFKLQESISYDDNSSVTSDPPSLTNSFNGTPTFKALAHDSPDEVVKGEDATATITINLTQSNDQTVKKPRPPLFKSKTITATNLFDSFDSDLTRALHRLETNLSKSTLDSKGFDTLISSIDSQFADIRLMINSEKDCTLLENQSKHSKGLVHDRMYTSVLNEFDMRIMKIVFNQYLKASLILNNESLKTKLSKKIIEARTIKRKGDCCLLFGAMEKAQQDYHRAAEALKTQNDTIWLAAALEARVAASYLSTHKPKRHMQKTISFFKQISLTRKIPVEKYLNRSNTPLNLQPKIEMAIQMYSTANRLLFNKMEFQLELDVCLRWCTLLQEQIDVKKHHDDIIQYIDRINILGSYLEEHIDSIYLNTYLAESYESIGFKRKSALYYRSAAFSGLRLLNEEESYHEEINLFDRLIKEARKGYGIDDNQSIFPLIQKTILNESIQISLQKNDFTTIIENVHFAIECLLDNMTDAEVEALLSFLKASDQSISCGYCSIPRLKSLDLMPLSNQLKVWKAEPKNNIFIYHAKRAVPAQQQSLHRKVDFYWVKNERAQIGLVVENYLPAAMIIDQLDFITENELLTTLDTTYRIPPRTTKCLSIDCIPKEVGQLRILGLRYHIWSTNQVFRFGNFPTIRQCLCSIDVVDELPILDVEYLLVNDTKIELIDKSTICNAQVHRGEELFVTLGLINSSLVCDVDSLEIQVFAYGFNMTEYIKISEFDLPILISNSIKPKIDLTEIYNRCLSRQDRSTVNLECLTIELRLNYSNESSNTSGYYRKNIVELRLDYIASVTFEINDIQNDEDDLLYLMCCTIDNHLSEGAIFQNSTVKPSESSLVLLKRDKIKLNAFPSDLNQLITDIRTQLPLCIHYRTTDSNKQLNLPIDWQHFSNDKIQNHLYDLIQSPYTCFWHFERIVNTLHINLCVQAKYYQISKLEFLFPASNDIRFLNSNKIIFDKIEVGKYLMAQRILMFSQENNSDVIVVDISINNIQWKRLTLTF</sequence>